<comment type="caution">
    <text evidence="2">The sequence shown here is derived from an EMBL/GenBank/DDBJ whole genome shotgun (WGS) entry which is preliminary data.</text>
</comment>
<dbReference type="AlphaFoldDB" id="A0AAV7LF72"/>
<organism evidence="2 3">
    <name type="scientific">Pleurodeles waltl</name>
    <name type="common">Iberian ribbed newt</name>
    <dbReference type="NCBI Taxonomy" id="8319"/>
    <lineage>
        <taxon>Eukaryota</taxon>
        <taxon>Metazoa</taxon>
        <taxon>Chordata</taxon>
        <taxon>Craniata</taxon>
        <taxon>Vertebrata</taxon>
        <taxon>Euteleostomi</taxon>
        <taxon>Amphibia</taxon>
        <taxon>Batrachia</taxon>
        <taxon>Caudata</taxon>
        <taxon>Salamandroidea</taxon>
        <taxon>Salamandridae</taxon>
        <taxon>Pleurodelinae</taxon>
        <taxon>Pleurodeles</taxon>
    </lineage>
</organism>
<dbReference type="Proteomes" id="UP001066276">
    <property type="component" value="Chromosome 11"/>
</dbReference>
<evidence type="ECO:0000313" key="2">
    <source>
        <dbReference type="EMBL" id="KAJ1089110.1"/>
    </source>
</evidence>
<evidence type="ECO:0000313" key="3">
    <source>
        <dbReference type="Proteomes" id="UP001066276"/>
    </source>
</evidence>
<feature type="compositionally biased region" description="Basic and acidic residues" evidence="1">
    <location>
        <begin position="1"/>
        <end position="19"/>
    </location>
</feature>
<proteinExistence type="predicted"/>
<reference evidence="2" key="1">
    <citation type="journal article" date="2022" name="bioRxiv">
        <title>Sequencing and chromosome-scale assembly of the giantPleurodeles waltlgenome.</title>
        <authorList>
            <person name="Brown T."/>
            <person name="Elewa A."/>
            <person name="Iarovenko S."/>
            <person name="Subramanian E."/>
            <person name="Araus A.J."/>
            <person name="Petzold A."/>
            <person name="Susuki M."/>
            <person name="Suzuki K.-i.T."/>
            <person name="Hayashi T."/>
            <person name="Toyoda A."/>
            <person name="Oliveira C."/>
            <person name="Osipova E."/>
            <person name="Leigh N.D."/>
            <person name="Simon A."/>
            <person name="Yun M.H."/>
        </authorList>
    </citation>
    <scope>NUCLEOTIDE SEQUENCE</scope>
    <source>
        <strain evidence="2">20211129_DDA</strain>
        <tissue evidence="2">Liver</tissue>
    </source>
</reference>
<accession>A0AAV7LF72</accession>
<feature type="region of interest" description="Disordered" evidence="1">
    <location>
        <begin position="1"/>
        <end position="41"/>
    </location>
</feature>
<name>A0AAV7LF72_PLEWA</name>
<feature type="compositionally biased region" description="Basic and acidic residues" evidence="1">
    <location>
        <begin position="31"/>
        <end position="41"/>
    </location>
</feature>
<keyword evidence="3" id="KW-1185">Reference proteome</keyword>
<evidence type="ECO:0000256" key="1">
    <source>
        <dbReference type="SAM" id="MobiDB-lite"/>
    </source>
</evidence>
<sequence length="80" mass="8942">MEDGERDGQRSDRGEEKRTTARNGGASCYRNSDRGGRLGERRCGKAGQVLGRTWPIQDMNLDAYFLLTPKAVPSVHNVIY</sequence>
<gene>
    <name evidence="2" type="ORF">NDU88_002263</name>
</gene>
<protein>
    <submittedName>
        <fullName evidence="2">Uncharacterized protein</fullName>
    </submittedName>
</protein>
<dbReference type="EMBL" id="JANPWB010000015">
    <property type="protein sequence ID" value="KAJ1089110.1"/>
    <property type="molecule type" value="Genomic_DNA"/>
</dbReference>